<evidence type="ECO:0000256" key="2">
    <source>
        <dbReference type="ARBA" id="ARBA00022475"/>
    </source>
</evidence>
<evidence type="ECO:0000313" key="10">
    <source>
        <dbReference type="Proteomes" id="UP001266099"/>
    </source>
</evidence>
<dbReference type="CDD" id="cd07731">
    <property type="entry name" value="ComA-like_MBL-fold"/>
    <property type="match status" value="1"/>
</dbReference>
<dbReference type="EMBL" id="JAVDUJ010000001">
    <property type="protein sequence ID" value="MDR6938942.1"/>
    <property type="molecule type" value="Genomic_DNA"/>
</dbReference>
<feature type="domain" description="Metallo-beta-lactamase" evidence="7">
    <location>
        <begin position="451"/>
        <end position="539"/>
    </location>
</feature>
<gene>
    <name evidence="9" type="ORF">J2S36_000485</name>
</gene>
<evidence type="ECO:0000256" key="5">
    <source>
        <dbReference type="ARBA" id="ARBA00023136"/>
    </source>
</evidence>
<keyword evidence="10" id="KW-1185">Reference proteome</keyword>
<reference evidence="9 10" key="1">
    <citation type="submission" date="2023-07" db="EMBL/GenBank/DDBJ databases">
        <title>Sequencing the genomes of 1000 actinobacteria strains.</title>
        <authorList>
            <person name="Klenk H.-P."/>
        </authorList>
    </citation>
    <scope>NUCLEOTIDE SEQUENCE [LARGE SCALE GENOMIC DNA]</scope>
    <source>
        <strain evidence="9 10">DSM 15539</strain>
    </source>
</reference>
<dbReference type="Proteomes" id="UP001266099">
    <property type="component" value="Unassembled WGS sequence"/>
</dbReference>
<dbReference type="Pfam" id="PF03772">
    <property type="entry name" value="Competence"/>
    <property type="match status" value="1"/>
</dbReference>
<dbReference type="Gene3D" id="3.60.15.10">
    <property type="entry name" value="Ribonuclease Z/Hydroxyacylglutathione hydrolase-like"/>
    <property type="match status" value="1"/>
</dbReference>
<feature type="transmembrane region" description="Helical" evidence="6">
    <location>
        <begin position="154"/>
        <end position="176"/>
    </location>
</feature>
<feature type="transmembrane region" description="Helical" evidence="6">
    <location>
        <begin position="249"/>
        <end position="269"/>
    </location>
</feature>
<feature type="transmembrane region" description="Helical" evidence="6">
    <location>
        <begin position="183"/>
        <end position="199"/>
    </location>
</feature>
<feature type="transmembrane region" description="Helical" evidence="6">
    <location>
        <begin position="304"/>
        <end position="327"/>
    </location>
</feature>
<evidence type="ECO:0000259" key="8">
    <source>
        <dbReference type="Pfam" id="PF03772"/>
    </source>
</evidence>
<evidence type="ECO:0000256" key="4">
    <source>
        <dbReference type="ARBA" id="ARBA00022989"/>
    </source>
</evidence>
<dbReference type="SUPFAM" id="SSF56281">
    <property type="entry name" value="Metallo-hydrolase/oxidoreductase"/>
    <property type="match status" value="1"/>
</dbReference>
<dbReference type="NCBIfam" id="TIGR00360">
    <property type="entry name" value="ComEC_N-term"/>
    <property type="match status" value="1"/>
</dbReference>
<sequence>MHDYRLLMPALVFWAVRVGWISPLQTVLLISIAVLILAYLAYTGIGRECLAQTVAGMVFAAVIAIAVGLILPLPEKSSRYGANNLLPKECNASIFQGESIYAHAENFRCIIHTQFRMLGADFSDQTAGILRGVVLGDATGLPADLRNQVKLAGLQHLVAISGAHISLLIGVAMILLGRRRRRLTAMIASIFLFLLVGLVGLSASVLRAAIMGIVALIAFSLGRGSGVIAALSLGVIVGAAFWPDLAAGIGFQMSVITTGAIIVIGNSFLQIPAIVNRRWATWLVIPLIAGTAIIPISAQLQPQLSLFAVPANIVVAPVIPVITVLGLAAAVIGAFIPAIAAILLFPCAIGAWWVSQVARFSTMFTAFIFPVWVVAVIQLGGLILLLLWARKQSVRDSAKIEFARQGWPRFWSWPYFIIAGVVICILLIFPLMPVIIGNKTSFAWEFIQCDVGQGSGLLARNGGKTVLIDTGKERSNAVPCLRRHKIRKLDLLIISHLDADHVGGFEQVLAEVQVEQVWLSENQHPQYRHKQVLAAAQKEEIPIKHVKAHEKYADWIEILSPLHIYGGEDDTNTDSLVLDLRLQTHRVLVLSDVPAEIQENLVPMKLPQFSCVIVAHHGAKSQSARLAAKIKPEISLISVGRNNYGHPHRNAFAVWQAPLIKTTLDCGDIMVGAKQYQTQKRC</sequence>
<protein>
    <submittedName>
        <fullName evidence="9">Competence protein ComEC</fullName>
    </submittedName>
</protein>
<dbReference type="InterPro" id="IPR035681">
    <property type="entry name" value="ComA-like_MBL"/>
</dbReference>
<evidence type="ECO:0000259" key="7">
    <source>
        <dbReference type="Pfam" id="PF00753"/>
    </source>
</evidence>
<dbReference type="InterPro" id="IPR001279">
    <property type="entry name" value="Metallo-B-lactamas"/>
</dbReference>
<feature type="transmembrane region" description="Helical" evidence="6">
    <location>
        <begin position="281"/>
        <end position="298"/>
    </location>
</feature>
<dbReference type="InterPro" id="IPR036866">
    <property type="entry name" value="RibonucZ/Hydroxyglut_hydro"/>
</dbReference>
<dbReference type="PANTHER" id="PTHR30619:SF1">
    <property type="entry name" value="RECOMBINATION PROTEIN 2"/>
    <property type="match status" value="1"/>
</dbReference>
<feature type="domain" description="ComEC/Rec2-related protein" evidence="8">
    <location>
        <begin position="134"/>
        <end position="390"/>
    </location>
</feature>
<feature type="transmembrane region" description="Helical" evidence="6">
    <location>
        <begin position="20"/>
        <end position="42"/>
    </location>
</feature>
<evidence type="ECO:0000256" key="3">
    <source>
        <dbReference type="ARBA" id="ARBA00022692"/>
    </source>
</evidence>
<name>A0ABU1T0Q1_9ACTO</name>
<dbReference type="PANTHER" id="PTHR30619">
    <property type="entry name" value="DNA INTERNALIZATION/COMPETENCE PROTEIN COMEC/REC2"/>
    <property type="match status" value="1"/>
</dbReference>
<evidence type="ECO:0000313" key="9">
    <source>
        <dbReference type="EMBL" id="MDR6938942.1"/>
    </source>
</evidence>
<evidence type="ECO:0000256" key="1">
    <source>
        <dbReference type="ARBA" id="ARBA00004651"/>
    </source>
</evidence>
<dbReference type="Pfam" id="PF00753">
    <property type="entry name" value="Lactamase_B"/>
    <property type="match status" value="1"/>
</dbReference>
<dbReference type="InterPro" id="IPR052159">
    <property type="entry name" value="Competence_DNA_uptake"/>
</dbReference>
<dbReference type="RefSeq" id="WP_309955161.1">
    <property type="nucleotide sequence ID" value="NZ_JAVDUJ010000001.1"/>
</dbReference>
<comment type="caution">
    <text evidence="9">The sequence shown here is derived from an EMBL/GenBank/DDBJ whole genome shotgun (WGS) entry which is preliminary data.</text>
</comment>
<feature type="transmembrane region" description="Helical" evidence="6">
    <location>
        <begin position="366"/>
        <end position="389"/>
    </location>
</feature>
<keyword evidence="2" id="KW-1003">Cell membrane</keyword>
<feature type="transmembrane region" description="Helical" evidence="6">
    <location>
        <begin position="410"/>
        <end position="432"/>
    </location>
</feature>
<evidence type="ECO:0000256" key="6">
    <source>
        <dbReference type="SAM" id="Phobius"/>
    </source>
</evidence>
<keyword evidence="4 6" id="KW-1133">Transmembrane helix</keyword>
<comment type="subcellular location">
    <subcellularLocation>
        <location evidence="1">Cell membrane</location>
        <topology evidence="1">Multi-pass membrane protein</topology>
    </subcellularLocation>
</comment>
<feature type="transmembrane region" description="Helical" evidence="6">
    <location>
        <begin position="227"/>
        <end position="243"/>
    </location>
</feature>
<accession>A0ABU1T0Q1</accession>
<proteinExistence type="predicted"/>
<keyword evidence="3 6" id="KW-0812">Transmembrane</keyword>
<feature type="transmembrane region" description="Helical" evidence="6">
    <location>
        <begin position="54"/>
        <end position="73"/>
    </location>
</feature>
<organism evidence="9 10">
    <name type="scientific">Arcanobacterium hippocoleae</name>
    <dbReference type="NCBI Taxonomy" id="149017"/>
    <lineage>
        <taxon>Bacteria</taxon>
        <taxon>Bacillati</taxon>
        <taxon>Actinomycetota</taxon>
        <taxon>Actinomycetes</taxon>
        <taxon>Actinomycetales</taxon>
        <taxon>Actinomycetaceae</taxon>
        <taxon>Arcanobacterium</taxon>
    </lineage>
</organism>
<feature type="transmembrane region" description="Helical" evidence="6">
    <location>
        <begin position="334"/>
        <end position="354"/>
    </location>
</feature>
<dbReference type="InterPro" id="IPR004477">
    <property type="entry name" value="ComEC_N"/>
</dbReference>
<keyword evidence="5 6" id="KW-0472">Membrane</keyword>